<dbReference type="GO" id="GO:0072344">
    <property type="term" value="P:rescue of stalled ribosome"/>
    <property type="evidence" value="ECO:0007669"/>
    <property type="project" value="UniProtKB-UniRule"/>
</dbReference>
<dbReference type="PIRSF" id="PIRSF038881">
    <property type="entry name" value="RNAbp_HP1423"/>
    <property type="match status" value="1"/>
</dbReference>
<sequence length="84" mass="9426">MRLDKFLKVSRIIKRRTVAKEIADKGRIQVNGRVAKSSTDLTVGDTLIIGFGNRTLQVRVDELVETTKKDAAESMYTIISSENE</sequence>
<protein>
    <recommendedName>
        <fullName evidence="5">RQC P-site tRNA stabilizing factor</fullName>
        <shortName evidence="5">RqcP</shortName>
    </recommendedName>
    <alternativeName>
        <fullName evidence="5">Ribosome-associated protein quality control protein P</fullName>
    </alternativeName>
</protein>
<accession>A0A0R1ZP90</accession>
<gene>
    <name evidence="5" type="primary">rqcP</name>
    <name evidence="7" type="ORF">FC18_GL000170</name>
</gene>
<keyword evidence="1 5" id="KW-0820">tRNA-binding</keyword>
<dbReference type="InterPro" id="IPR002942">
    <property type="entry name" value="S4_RNA-bd"/>
</dbReference>
<evidence type="ECO:0000256" key="2">
    <source>
        <dbReference type="ARBA" id="ARBA00022730"/>
    </source>
</evidence>
<comment type="subunit">
    <text evidence="5">Associates with stalled 50S ribosomal subunits. Binds to RqcH, 23S rRNA and the P-site tRNA. Does not require RqcH for association with 50S subunits.</text>
</comment>
<reference evidence="7 8" key="1">
    <citation type="journal article" date="2015" name="Genome Announc.">
        <title>Expanding the biotechnology potential of lactobacilli through comparative genomics of 213 strains and associated genera.</title>
        <authorList>
            <person name="Sun Z."/>
            <person name="Harris H.M."/>
            <person name="McCann A."/>
            <person name="Guo C."/>
            <person name="Argimon S."/>
            <person name="Zhang W."/>
            <person name="Yang X."/>
            <person name="Jeffery I.B."/>
            <person name="Cooney J.C."/>
            <person name="Kagawa T.F."/>
            <person name="Liu W."/>
            <person name="Song Y."/>
            <person name="Salvetti E."/>
            <person name="Wrobel A."/>
            <person name="Rasinkangas P."/>
            <person name="Parkhill J."/>
            <person name="Rea M.C."/>
            <person name="O'Sullivan O."/>
            <person name="Ritari J."/>
            <person name="Douillard F.P."/>
            <person name="Paul Ross R."/>
            <person name="Yang R."/>
            <person name="Briner A.E."/>
            <person name="Felis G.E."/>
            <person name="de Vos W.M."/>
            <person name="Barrangou R."/>
            <person name="Klaenhammer T.R."/>
            <person name="Caufield P.W."/>
            <person name="Cui Y."/>
            <person name="Zhang H."/>
            <person name="O'Toole P.W."/>
        </authorList>
    </citation>
    <scope>NUCLEOTIDE SEQUENCE [LARGE SCALE GENOMIC DNA]</scope>
    <source>
        <strain evidence="7 8">DSM 20505</strain>
    </source>
</reference>
<evidence type="ECO:0000256" key="4">
    <source>
        <dbReference type="ARBA" id="ARBA00022917"/>
    </source>
</evidence>
<keyword evidence="8" id="KW-1185">Reference proteome</keyword>
<dbReference type="InterPro" id="IPR025490">
    <property type="entry name" value="RqcP"/>
</dbReference>
<dbReference type="GO" id="GO:0000049">
    <property type="term" value="F:tRNA binding"/>
    <property type="evidence" value="ECO:0007669"/>
    <property type="project" value="UniProtKB-UniRule"/>
</dbReference>
<dbReference type="SMART" id="SM00363">
    <property type="entry name" value="S4"/>
    <property type="match status" value="1"/>
</dbReference>
<dbReference type="EMBL" id="AYYO01000008">
    <property type="protein sequence ID" value="KRM56194.1"/>
    <property type="molecule type" value="Genomic_DNA"/>
</dbReference>
<keyword evidence="3 5" id="KW-0694">RNA-binding</keyword>
<evidence type="ECO:0000259" key="6">
    <source>
        <dbReference type="SMART" id="SM00363"/>
    </source>
</evidence>
<evidence type="ECO:0000256" key="5">
    <source>
        <dbReference type="HAMAP-Rule" id="MF_00871"/>
    </source>
</evidence>
<dbReference type="RefSeq" id="WP_054680575.1">
    <property type="nucleotide sequence ID" value="NZ_AYYO01000008.1"/>
</dbReference>
<dbReference type="Proteomes" id="UP000051679">
    <property type="component" value="Unassembled WGS sequence"/>
</dbReference>
<dbReference type="InterPro" id="IPR036986">
    <property type="entry name" value="S4_RNA-bd_sf"/>
</dbReference>
<evidence type="ECO:0000313" key="8">
    <source>
        <dbReference type="Proteomes" id="UP000051679"/>
    </source>
</evidence>
<evidence type="ECO:0000313" key="7">
    <source>
        <dbReference type="EMBL" id="KRM56194.1"/>
    </source>
</evidence>
<dbReference type="PROSITE" id="PS50889">
    <property type="entry name" value="S4"/>
    <property type="match status" value="1"/>
</dbReference>
<dbReference type="OrthoDB" id="9805210at2"/>
<dbReference type="Gene3D" id="3.10.290.10">
    <property type="entry name" value="RNA-binding S4 domain"/>
    <property type="match status" value="1"/>
</dbReference>
<comment type="function">
    <text evidence="5">Key component of the ribosome quality control system (RQC), a ribosome-associated complex that mediates the extraction of incompletely synthesized nascent chains from stalled ribosomes and their subsequent degradation. RqcH recruits Ala-charged tRNA, and with RqcP directs the elongation of stalled nascent chains on 50S ribosomal subunits, leading to non-templated C-terminal alanine extensions (Ala tail). The Ala tail promotes nascent chain degradation. RqcP is associated with the translocation-like movement of the peptidyl-tRNA from the A-site into the P-site.</text>
</comment>
<dbReference type="CDD" id="cd00165">
    <property type="entry name" value="S4"/>
    <property type="match status" value="1"/>
</dbReference>
<dbReference type="AlphaFoldDB" id="A0A0R1ZP90"/>
<dbReference type="SUPFAM" id="SSF55174">
    <property type="entry name" value="Alpha-L RNA-binding motif"/>
    <property type="match status" value="1"/>
</dbReference>
<dbReference type="GO" id="GO:0043023">
    <property type="term" value="F:ribosomal large subunit binding"/>
    <property type="evidence" value="ECO:0007669"/>
    <property type="project" value="UniProtKB-UniRule"/>
</dbReference>
<evidence type="ECO:0000256" key="1">
    <source>
        <dbReference type="ARBA" id="ARBA00022555"/>
    </source>
</evidence>
<organism evidence="7 8">
    <name type="scientific">Lacticaseibacillus sharpeae JCM 1186 = DSM 20505</name>
    <dbReference type="NCBI Taxonomy" id="1291052"/>
    <lineage>
        <taxon>Bacteria</taxon>
        <taxon>Bacillati</taxon>
        <taxon>Bacillota</taxon>
        <taxon>Bacilli</taxon>
        <taxon>Lactobacillales</taxon>
        <taxon>Lactobacillaceae</taxon>
        <taxon>Lacticaseibacillus</taxon>
    </lineage>
</organism>
<keyword evidence="4 5" id="KW-0648">Protein biosynthesis</keyword>
<feature type="domain" description="RNA-binding S4" evidence="6">
    <location>
        <begin position="1"/>
        <end position="65"/>
    </location>
</feature>
<evidence type="ECO:0000256" key="3">
    <source>
        <dbReference type="ARBA" id="ARBA00022884"/>
    </source>
</evidence>
<dbReference type="HAMAP" id="MF_00871">
    <property type="entry name" value="RqcP"/>
    <property type="match status" value="1"/>
</dbReference>
<keyword evidence="2 5" id="KW-0699">rRNA-binding</keyword>
<comment type="similarity">
    <text evidence="5">Belongs to the RqcP family.</text>
</comment>
<dbReference type="STRING" id="1291052.FC18_GL000170"/>
<comment type="caution">
    <text evidence="7">The sequence shown here is derived from an EMBL/GenBank/DDBJ whole genome shotgun (WGS) entry which is preliminary data.</text>
</comment>
<name>A0A0R1ZP90_9LACO</name>
<dbReference type="Pfam" id="PF01479">
    <property type="entry name" value="S4"/>
    <property type="match status" value="1"/>
</dbReference>
<dbReference type="GO" id="GO:0019843">
    <property type="term" value="F:rRNA binding"/>
    <property type="evidence" value="ECO:0007669"/>
    <property type="project" value="UniProtKB-UniRule"/>
</dbReference>
<proteinExistence type="inferred from homology"/>
<dbReference type="PATRIC" id="fig|1291052.5.peg.177"/>